<keyword evidence="1" id="KW-0472">Membrane</keyword>
<evidence type="ECO:0000313" key="3">
    <source>
        <dbReference type="Proteomes" id="UP000002063"/>
    </source>
</evidence>
<dbReference type="KEGG" id="mvu:Metvu_1038"/>
<keyword evidence="1" id="KW-0812">Transmembrane</keyword>
<evidence type="ECO:0000256" key="1">
    <source>
        <dbReference type="SAM" id="Phobius"/>
    </source>
</evidence>
<dbReference type="AlphaFoldDB" id="C9RH44"/>
<gene>
    <name evidence="2" type="ordered locus">Metvu_1038</name>
</gene>
<name>C9RH44_METVM</name>
<dbReference type="Proteomes" id="UP000002063">
    <property type="component" value="Chromosome"/>
</dbReference>
<reference evidence="2" key="1">
    <citation type="submission" date="2009-10" db="EMBL/GenBank/DDBJ databases">
        <title>Complete sequence of chromosome of Methanocaldococcus vulcanius M7.</title>
        <authorList>
            <consortium name="US DOE Joint Genome Institute"/>
            <person name="Lucas S."/>
            <person name="Copeland A."/>
            <person name="Lapidus A."/>
            <person name="Glavina del Rio T."/>
            <person name="Dalin E."/>
            <person name="Tice H."/>
            <person name="Bruce D."/>
            <person name="Goodwin L."/>
            <person name="Pitluck S."/>
            <person name="Lcollab F.I."/>
            <person name="Brettin T."/>
            <person name="Detter J.C."/>
            <person name="Han C."/>
            <person name="Tapia R."/>
            <person name="Kuske C.R."/>
            <person name="Schmutz J."/>
            <person name="Larimer F."/>
            <person name="Land M."/>
            <person name="Hauser L."/>
            <person name="Kyrpides N."/>
            <person name="Ovchinikova G."/>
            <person name="Sieprawska-Lupa M."/>
            <person name="Whitman W.B."/>
            <person name="Woyke T."/>
        </authorList>
    </citation>
    <scope>NUCLEOTIDE SEQUENCE [LARGE SCALE GENOMIC DNA]</scope>
    <source>
        <strain evidence="2">M7</strain>
    </source>
</reference>
<sequence length="61" mass="6984">MYFVYGEIDDLGAGNQIYYVNRTENKDKNKNNDNRTAIIIILLLIILIVVIVNGIKNNSKK</sequence>
<dbReference type="STRING" id="579137.Metvu_1038"/>
<organism evidence="2 3">
    <name type="scientific">Methanocaldococcus vulcanius (strain ATCC 700851 / DSM 12094 / M7)</name>
    <name type="common">Methanococcus vulcanius</name>
    <dbReference type="NCBI Taxonomy" id="579137"/>
    <lineage>
        <taxon>Archaea</taxon>
        <taxon>Methanobacteriati</taxon>
        <taxon>Methanobacteriota</taxon>
        <taxon>Methanomada group</taxon>
        <taxon>Methanococci</taxon>
        <taxon>Methanococcales</taxon>
        <taxon>Methanocaldococcaceae</taxon>
        <taxon>Methanocaldococcus</taxon>
    </lineage>
</organism>
<dbReference type="EMBL" id="CP001787">
    <property type="protein sequence ID" value="ACX72896.1"/>
    <property type="molecule type" value="Genomic_DNA"/>
</dbReference>
<keyword evidence="1" id="KW-1133">Transmembrane helix</keyword>
<keyword evidence="3" id="KW-1185">Reference proteome</keyword>
<proteinExistence type="predicted"/>
<dbReference type="HOGENOM" id="CLU_2911586_0_0_2"/>
<feature type="transmembrane region" description="Helical" evidence="1">
    <location>
        <begin position="36"/>
        <end position="55"/>
    </location>
</feature>
<evidence type="ECO:0000313" key="2">
    <source>
        <dbReference type="EMBL" id="ACX72896.1"/>
    </source>
</evidence>
<dbReference type="RefSeq" id="WP_015733116.1">
    <property type="nucleotide sequence ID" value="NC_013407.1"/>
</dbReference>
<accession>C9RH44</accession>
<dbReference type="GeneID" id="8513375"/>
<protein>
    <submittedName>
        <fullName evidence="2">Uncharacterized protein</fullName>
    </submittedName>
</protein>